<dbReference type="InterPro" id="IPR029063">
    <property type="entry name" value="SAM-dependent_MTases_sf"/>
</dbReference>
<reference evidence="2" key="1">
    <citation type="submission" date="2024-05" db="EMBL/GenBank/DDBJ databases">
        <authorList>
            <person name="Kim S."/>
            <person name="Heo J."/>
            <person name="Choi H."/>
            <person name="Choi Y."/>
            <person name="Kwon S.-W."/>
            <person name="Kim Y."/>
        </authorList>
    </citation>
    <scope>NUCLEOTIDE SEQUENCE</scope>
    <source>
        <strain evidence="2">KACC 23699</strain>
    </source>
</reference>
<dbReference type="Pfam" id="PF08241">
    <property type="entry name" value="Methyltransf_11"/>
    <property type="match status" value="1"/>
</dbReference>
<proteinExistence type="predicted"/>
<dbReference type="RefSeq" id="WP_406829389.1">
    <property type="nucleotide sequence ID" value="NZ_CP157483.1"/>
</dbReference>
<dbReference type="InterPro" id="IPR013216">
    <property type="entry name" value="Methyltransf_11"/>
</dbReference>
<keyword evidence="2" id="KW-0808">Transferase</keyword>
<dbReference type="GO" id="GO:0008757">
    <property type="term" value="F:S-adenosylmethionine-dependent methyltransferase activity"/>
    <property type="evidence" value="ECO:0007669"/>
    <property type="project" value="InterPro"/>
</dbReference>
<organism evidence="2">
    <name type="scientific">Pedococcus sp. KACC 23699</name>
    <dbReference type="NCBI Taxonomy" id="3149228"/>
    <lineage>
        <taxon>Bacteria</taxon>
        <taxon>Bacillati</taxon>
        <taxon>Actinomycetota</taxon>
        <taxon>Actinomycetes</taxon>
        <taxon>Micrococcales</taxon>
        <taxon>Intrasporangiaceae</taxon>
        <taxon>Pedococcus</taxon>
    </lineage>
</organism>
<name>A0AAU7JPG1_9MICO</name>
<dbReference type="Gene3D" id="3.40.50.150">
    <property type="entry name" value="Vaccinia Virus protein VP39"/>
    <property type="match status" value="1"/>
</dbReference>
<feature type="domain" description="Methyltransferase type 11" evidence="1">
    <location>
        <begin position="23"/>
        <end position="116"/>
    </location>
</feature>
<keyword evidence="2" id="KW-0489">Methyltransferase</keyword>
<dbReference type="AlphaFoldDB" id="A0AAU7JPG1"/>
<dbReference type="PANTHER" id="PTHR45036">
    <property type="entry name" value="METHYLTRANSFERASE LIKE 7B"/>
    <property type="match status" value="1"/>
</dbReference>
<evidence type="ECO:0000259" key="1">
    <source>
        <dbReference type="Pfam" id="PF08241"/>
    </source>
</evidence>
<evidence type="ECO:0000313" key="2">
    <source>
        <dbReference type="EMBL" id="XBO41989.1"/>
    </source>
</evidence>
<dbReference type="PANTHER" id="PTHR45036:SF1">
    <property type="entry name" value="METHYLTRANSFERASE LIKE 7A"/>
    <property type="match status" value="1"/>
</dbReference>
<dbReference type="InterPro" id="IPR052356">
    <property type="entry name" value="Thiol_S-MT"/>
</dbReference>
<dbReference type="CDD" id="cd02440">
    <property type="entry name" value="AdoMet_MTases"/>
    <property type="match status" value="1"/>
</dbReference>
<sequence>MVDASRYDSWRRQLVGDLRGTVLELGAGRGENLPHLPDGVRWLALEPNRGRARQLQRTTCRLRAVGVLRAGAEQLPLEDGSVDAVVTTFALCSVRRPGAAVAEVRRVVRPGGRLVFLEHVGAPEGTAIRRLQAAVAPCNRLLDHGCDPTRDTEELLRSAGFAGLEVERFVVTGPLGLRIDHIAGSAVVQV</sequence>
<dbReference type="SUPFAM" id="SSF53335">
    <property type="entry name" value="S-adenosyl-L-methionine-dependent methyltransferases"/>
    <property type="match status" value="1"/>
</dbReference>
<accession>A0AAU7JPG1</accession>
<dbReference type="EMBL" id="CP157483">
    <property type="protein sequence ID" value="XBO41989.1"/>
    <property type="molecule type" value="Genomic_DNA"/>
</dbReference>
<protein>
    <submittedName>
        <fullName evidence="2">Methyltransferase domain-containing protein</fullName>
    </submittedName>
</protein>
<gene>
    <name evidence="2" type="ORF">ABEG17_10325</name>
</gene>
<dbReference type="GO" id="GO:0032259">
    <property type="term" value="P:methylation"/>
    <property type="evidence" value="ECO:0007669"/>
    <property type="project" value="UniProtKB-KW"/>
</dbReference>